<dbReference type="EMBL" id="ONZQ02000003">
    <property type="protein sequence ID" value="SPO00283.1"/>
    <property type="molecule type" value="Genomic_DNA"/>
</dbReference>
<evidence type="ECO:0000313" key="10">
    <source>
        <dbReference type="Proteomes" id="UP001187682"/>
    </source>
</evidence>
<evidence type="ECO:0000256" key="4">
    <source>
        <dbReference type="ARBA" id="ARBA00022801"/>
    </source>
</evidence>
<keyword evidence="4 6" id="KW-0378">Hydrolase</keyword>
<evidence type="ECO:0000256" key="1">
    <source>
        <dbReference type="ARBA" id="ARBA00000966"/>
    </source>
</evidence>
<protein>
    <recommendedName>
        <fullName evidence="3">cellulase</fullName>
        <ecNumber evidence="3">3.2.1.4</ecNumber>
    </recommendedName>
</protein>
<evidence type="ECO:0000259" key="8">
    <source>
        <dbReference type="Pfam" id="PF00150"/>
    </source>
</evidence>
<evidence type="ECO:0000256" key="5">
    <source>
        <dbReference type="ARBA" id="ARBA00023295"/>
    </source>
</evidence>
<evidence type="ECO:0000256" key="2">
    <source>
        <dbReference type="ARBA" id="ARBA00005641"/>
    </source>
</evidence>
<dbReference type="Pfam" id="PF00150">
    <property type="entry name" value="Cellulase"/>
    <property type="match status" value="1"/>
</dbReference>
<proteinExistence type="inferred from homology"/>
<dbReference type="InterPro" id="IPR017853">
    <property type="entry name" value="GH"/>
</dbReference>
<dbReference type="AlphaFoldDB" id="A0AAE8MW35"/>
<keyword evidence="5 6" id="KW-0326">Glycosidase</keyword>
<evidence type="ECO:0000313" key="9">
    <source>
        <dbReference type="EMBL" id="SPO00283.1"/>
    </source>
</evidence>
<comment type="similarity">
    <text evidence="2 6">Belongs to the glycosyl hydrolase 5 (cellulase A) family.</text>
</comment>
<dbReference type="Proteomes" id="UP001187682">
    <property type="component" value="Unassembled WGS sequence"/>
</dbReference>
<evidence type="ECO:0000256" key="6">
    <source>
        <dbReference type="RuleBase" id="RU361153"/>
    </source>
</evidence>
<dbReference type="InterPro" id="IPR001547">
    <property type="entry name" value="Glyco_hydro_5"/>
</dbReference>
<feature type="domain" description="Glycoside hydrolase family 5" evidence="8">
    <location>
        <begin position="83"/>
        <end position="296"/>
    </location>
</feature>
<name>A0AAE8MW35_9PEZI</name>
<dbReference type="PANTHER" id="PTHR34142">
    <property type="entry name" value="ENDO-BETA-1,4-GLUCANASE A"/>
    <property type="match status" value="1"/>
</dbReference>
<comment type="caution">
    <text evidence="9">The sequence shown here is derived from an EMBL/GenBank/DDBJ whole genome shotgun (WGS) entry which is preliminary data.</text>
</comment>
<evidence type="ECO:0000256" key="3">
    <source>
        <dbReference type="ARBA" id="ARBA00012601"/>
    </source>
</evidence>
<keyword evidence="7" id="KW-0732">Signal</keyword>
<dbReference type="SUPFAM" id="SSF51445">
    <property type="entry name" value="(Trans)glycosidases"/>
    <property type="match status" value="1"/>
</dbReference>
<comment type="catalytic activity">
    <reaction evidence="1">
        <text>Endohydrolysis of (1-&gt;4)-beta-D-glucosidic linkages in cellulose, lichenin and cereal beta-D-glucans.</text>
        <dbReference type="EC" id="3.2.1.4"/>
    </reaction>
</comment>
<sequence length="343" mass="37583">MPVDFPQPSHARSIRRLLIGVLAMLAGAPLASADTSDFRGVNWAVLGDNFVEGSLILYGLAESDDYDTVRAKADAVYTGFEDNLAVNTVRLPVNTHTVGSDWWDAYSGVIDSATDRGFKVILAYWEDGAASEGRVNDMYAWNTMWDTVTDQYGDNTLVHFEPMNEPHGYSATDWVDMAAAWVNRHSSVPKERILIGGSGYSADAKPICADSRLDGTLLSYHIYTFFSSGEKDYDGWVQSFKDGLGDCASRAITTEFGAPMDSGLDYSDANSSDNFVQYIRALTDSMRELNMGSTYWPAIGGKITSGQDDDWYSIQKLHGSGTDLTLSTPNPSGVDRLHHGWGL</sequence>
<keyword evidence="10" id="KW-1185">Reference proteome</keyword>
<feature type="chain" id="PRO_5042177004" description="cellulase" evidence="7">
    <location>
        <begin position="34"/>
        <end position="343"/>
    </location>
</feature>
<accession>A0AAE8MW35</accession>
<dbReference type="EC" id="3.2.1.4" evidence="3"/>
<feature type="signal peptide" evidence="7">
    <location>
        <begin position="1"/>
        <end position="33"/>
    </location>
</feature>
<gene>
    <name evidence="9" type="ORF">DNG_03128</name>
</gene>
<organism evidence="9 10">
    <name type="scientific">Cephalotrichum gorgonifer</name>
    <dbReference type="NCBI Taxonomy" id="2041049"/>
    <lineage>
        <taxon>Eukaryota</taxon>
        <taxon>Fungi</taxon>
        <taxon>Dikarya</taxon>
        <taxon>Ascomycota</taxon>
        <taxon>Pezizomycotina</taxon>
        <taxon>Sordariomycetes</taxon>
        <taxon>Hypocreomycetidae</taxon>
        <taxon>Microascales</taxon>
        <taxon>Microascaceae</taxon>
        <taxon>Cephalotrichum</taxon>
    </lineage>
</organism>
<dbReference type="GO" id="GO:0008810">
    <property type="term" value="F:cellulase activity"/>
    <property type="evidence" value="ECO:0007669"/>
    <property type="project" value="UniProtKB-EC"/>
</dbReference>
<evidence type="ECO:0000256" key="7">
    <source>
        <dbReference type="SAM" id="SignalP"/>
    </source>
</evidence>
<dbReference type="PANTHER" id="PTHR34142:SF1">
    <property type="entry name" value="GLYCOSIDE HYDROLASE FAMILY 5 DOMAIN-CONTAINING PROTEIN"/>
    <property type="match status" value="1"/>
</dbReference>
<reference evidence="9" key="1">
    <citation type="submission" date="2018-03" db="EMBL/GenBank/DDBJ databases">
        <authorList>
            <person name="Guldener U."/>
        </authorList>
    </citation>
    <scope>NUCLEOTIDE SEQUENCE</scope>
</reference>
<dbReference type="GO" id="GO:0000272">
    <property type="term" value="P:polysaccharide catabolic process"/>
    <property type="evidence" value="ECO:0007669"/>
    <property type="project" value="InterPro"/>
</dbReference>
<dbReference type="Gene3D" id="3.20.20.80">
    <property type="entry name" value="Glycosidases"/>
    <property type="match status" value="1"/>
</dbReference>